<dbReference type="Proteomes" id="UP000185663">
    <property type="component" value="Chromosome I"/>
</dbReference>
<dbReference type="Pfam" id="PF19843">
    <property type="entry name" value="DUF6318"/>
    <property type="match status" value="1"/>
</dbReference>
<dbReference type="InterPro" id="IPR046281">
    <property type="entry name" value="DUF6318"/>
</dbReference>
<name>A0A1H1VP39_9CELL</name>
<dbReference type="AlphaFoldDB" id="A0A1H1VP39"/>
<dbReference type="RefSeq" id="WP_083372734.1">
    <property type="nucleotide sequence ID" value="NZ_LT629776.1"/>
</dbReference>
<organism evidence="4 5">
    <name type="scientific">Paraoerskovia marina</name>
    <dbReference type="NCBI Taxonomy" id="545619"/>
    <lineage>
        <taxon>Bacteria</taxon>
        <taxon>Bacillati</taxon>
        <taxon>Actinomycetota</taxon>
        <taxon>Actinomycetes</taxon>
        <taxon>Micrococcales</taxon>
        <taxon>Cellulomonadaceae</taxon>
        <taxon>Paraoerskovia</taxon>
    </lineage>
</organism>
<feature type="signal peptide" evidence="2">
    <location>
        <begin position="1"/>
        <end position="25"/>
    </location>
</feature>
<sequence>MRVRRRTLALVLPVALALSLGGCSSDDEPEPGSGVTTSAASTASASETPEPAESPEPEPAETAPTPPPRPTAMDDTGKKGAQAAAEYFIALLNFGLASGNSQPLAAIRLPDMCVTCGNFIDRIDSYDDSNYSVEGGVGSLSDLDVSERDTLTGGYAVFAKFATETMTVTDPGGDVVESVGGDDGNLQIDVMHDGTDWKVMSMVTDQGRAE</sequence>
<feature type="domain" description="DUF6318" evidence="3">
    <location>
        <begin position="58"/>
        <end position="201"/>
    </location>
</feature>
<reference evidence="4 5" key="1">
    <citation type="submission" date="2016-10" db="EMBL/GenBank/DDBJ databases">
        <authorList>
            <person name="de Groot N.N."/>
        </authorList>
    </citation>
    <scope>NUCLEOTIDE SEQUENCE [LARGE SCALE GENOMIC DNA]</scope>
    <source>
        <strain evidence="4 5">DSM 22126</strain>
    </source>
</reference>
<feature type="region of interest" description="Disordered" evidence="1">
    <location>
        <begin position="20"/>
        <end position="78"/>
    </location>
</feature>
<evidence type="ECO:0000313" key="4">
    <source>
        <dbReference type="EMBL" id="SDS86552.1"/>
    </source>
</evidence>
<dbReference type="EMBL" id="LT629776">
    <property type="protein sequence ID" value="SDS86552.1"/>
    <property type="molecule type" value="Genomic_DNA"/>
</dbReference>
<gene>
    <name evidence="4" type="ORF">SAMN04489860_2566</name>
</gene>
<dbReference type="STRING" id="545619.SAMN04489860_2566"/>
<evidence type="ECO:0000259" key="3">
    <source>
        <dbReference type="Pfam" id="PF19843"/>
    </source>
</evidence>
<evidence type="ECO:0000313" key="5">
    <source>
        <dbReference type="Proteomes" id="UP000185663"/>
    </source>
</evidence>
<evidence type="ECO:0000256" key="2">
    <source>
        <dbReference type="SAM" id="SignalP"/>
    </source>
</evidence>
<dbReference type="PROSITE" id="PS51257">
    <property type="entry name" value="PROKAR_LIPOPROTEIN"/>
    <property type="match status" value="1"/>
</dbReference>
<protein>
    <recommendedName>
        <fullName evidence="3">DUF6318 domain-containing protein</fullName>
    </recommendedName>
</protein>
<feature type="chain" id="PRO_5038785339" description="DUF6318 domain-containing protein" evidence="2">
    <location>
        <begin position="26"/>
        <end position="210"/>
    </location>
</feature>
<proteinExistence type="predicted"/>
<keyword evidence="2" id="KW-0732">Signal</keyword>
<evidence type="ECO:0000256" key="1">
    <source>
        <dbReference type="SAM" id="MobiDB-lite"/>
    </source>
</evidence>
<feature type="compositionally biased region" description="Low complexity" evidence="1">
    <location>
        <begin position="36"/>
        <end position="51"/>
    </location>
</feature>
<keyword evidence="5" id="KW-1185">Reference proteome</keyword>
<dbReference type="OrthoDB" id="5148029at2"/>
<accession>A0A1H1VP39</accession>